<proteinExistence type="predicted"/>
<name>A0A4Z1FHD3_9HELO</name>
<reference evidence="2 3" key="1">
    <citation type="submission" date="2017-12" db="EMBL/GenBank/DDBJ databases">
        <title>Comparative genomics of Botrytis spp.</title>
        <authorList>
            <person name="Valero-Jimenez C.A."/>
            <person name="Tapia P."/>
            <person name="Veloso J."/>
            <person name="Silva-Moreno E."/>
            <person name="Staats M."/>
            <person name="Valdes J.H."/>
            <person name="Van Kan J.A.L."/>
        </authorList>
    </citation>
    <scope>NUCLEOTIDE SEQUENCE [LARGE SCALE GENOMIC DNA]</scope>
    <source>
        <strain evidence="2 3">Bp0003</strain>
    </source>
</reference>
<dbReference type="Pfam" id="PF03171">
    <property type="entry name" value="2OG-FeII_Oxy"/>
    <property type="match status" value="1"/>
</dbReference>
<comment type="caution">
    <text evidence="2">The sequence shown here is derived from an EMBL/GenBank/DDBJ whole genome shotgun (WGS) entry which is preliminary data.</text>
</comment>
<evidence type="ECO:0000313" key="2">
    <source>
        <dbReference type="EMBL" id="TGO23855.1"/>
    </source>
</evidence>
<keyword evidence="3" id="KW-1185">Reference proteome</keyword>
<dbReference type="AlphaFoldDB" id="A0A4Z1FHD3"/>
<evidence type="ECO:0000259" key="1">
    <source>
        <dbReference type="Pfam" id="PF03171"/>
    </source>
</evidence>
<dbReference type="InterPro" id="IPR027443">
    <property type="entry name" value="IPNS-like_sf"/>
</dbReference>
<dbReference type="Proteomes" id="UP000297910">
    <property type="component" value="Unassembled WGS sequence"/>
</dbReference>
<dbReference type="Gene3D" id="2.60.120.330">
    <property type="entry name" value="B-lactam Antibiotic, Isopenicillin N Synthase, Chain"/>
    <property type="match status" value="1"/>
</dbReference>
<organism evidence="2 3">
    <name type="scientific">Botrytis paeoniae</name>
    <dbReference type="NCBI Taxonomy" id="278948"/>
    <lineage>
        <taxon>Eukaryota</taxon>
        <taxon>Fungi</taxon>
        <taxon>Dikarya</taxon>
        <taxon>Ascomycota</taxon>
        <taxon>Pezizomycotina</taxon>
        <taxon>Leotiomycetes</taxon>
        <taxon>Helotiales</taxon>
        <taxon>Sclerotiniaceae</taxon>
        <taxon>Botrytis</taxon>
    </lineage>
</organism>
<dbReference type="InterPro" id="IPR044861">
    <property type="entry name" value="IPNS-like_FE2OG_OXY"/>
</dbReference>
<accession>A0A4Z1FHD3</accession>
<dbReference type="SUPFAM" id="SSF51197">
    <property type="entry name" value="Clavaminate synthase-like"/>
    <property type="match status" value="1"/>
</dbReference>
<feature type="domain" description="Isopenicillin N synthase-like Fe(2+) 2OG dioxygenase" evidence="1">
    <location>
        <begin position="109"/>
        <end position="205"/>
    </location>
</feature>
<protein>
    <recommendedName>
        <fullName evidence="1">Isopenicillin N synthase-like Fe(2+) 2OG dioxygenase domain-containing protein</fullName>
    </recommendedName>
</protein>
<gene>
    <name evidence="2" type="ORF">BPAE_0119g00010</name>
</gene>
<dbReference type="EMBL" id="PQXI01000119">
    <property type="protein sequence ID" value="TGO23855.1"/>
    <property type="molecule type" value="Genomic_DNA"/>
</dbReference>
<sequence>MDYKLNMPKDLNGYKPAGVFKTDDGKMDAMELYTLSRDEVLGTRSTRRDPEEFHGHREDCKRFFLRSHEVLSRVMNHLDKHLGLSPGTLSALSPLEKPSATSLRILMARPQPLNDKIISLGGYTDIGTIAMLFHIVGYFQVLSAGSENISSNWRYVCTVPECALINIGDSLVEWTGGLLRSNLHRVVTPPVKQATCTRRSLAYLIRLAHNGSMRRLQSNVIPQLAEDEEVETRYVDEWAAWRAHQVIEGNVRPQTRGGRPISMGNTMIAH</sequence>
<evidence type="ECO:0000313" key="3">
    <source>
        <dbReference type="Proteomes" id="UP000297910"/>
    </source>
</evidence>